<feature type="domain" description="Saposin B-type" evidence="14">
    <location>
        <begin position="62"/>
        <end position="141"/>
    </location>
</feature>
<keyword evidence="7" id="KW-0865">Zymogen</keyword>
<dbReference type="Gene3D" id="1.10.225.10">
    <property type="entry name" value="Saposin-like"/>
    <property type="match status" value="2"/>
</dbReference>
<dbReference type="GO" id="GO:0006629">
    <property type="term" value="P:lipid metabolic process"/>
    <property type="evidence" value="ECO:0007669"/>
    <property type="project" value="InterPro"/>
</dbReference>
<dbReference type="InterPro" id="IPR011001">
    <property type="entry name" value="Saposin-like"/>
</dbReference>
<dbReference type="SMART" id="SM00741">
    <property type="entry name" value="SapB"/>
    <property type="match status" value="2"/>
</dbReference>
<comment type="function">
    <text evidence="10">Pulmonary surfactant-associated proteins promote alveolar stability by lowering the surface tension at the air-liquid interface in the peripheral air spaces. SP-B increases the collapse pressure of palmitic acid to nearly 70 millinewtons per meter.</text>
</comment>
<evidence type="ECO:0000256" key="4">
    <source>
        <dbReference type="ARBA" id="ARBA00022729"/>
    </source>
</evidence>
<feature type="signal peptide" evidence="13">
    <location>
        <begin position="1"/>
        <end position="21"/>
    </location>
</feature>
<dbReference type="GO" id="GO:0005576">
    <property type="term" value="C:extracellular region"/>
    <property type="evidence" value="ECO:0007669"/>
    <property type="project" value="UniProtKB-SubCell"/>
</dbReference>
<evidence type="ECO:0000256" key="12">
    <source>
        <dbReference type="ARBA" id="ARBA00041785"/>
    </source>
</evidence>
<dbReference type="PROSITE" id="PS50015">
    <property type="entry name" value="SAP_B"/>
    <property type="match status" value="2"/>
</dbReference>
<evidence type="ECO:0000256" key="8">
    <source>
        <dbReference type="ARBA" id="ARBA00023157"/>
    </source>
</evidence>
<dbReference type="InterPro" id="IPR007856">
    <property type="entry name" value="SapB_1"/>
</dbReference>
<keyword evidence="4 13" id="KW-0732">Signal</keyword>
<evidence type="ECO:0000256" key="9">
    <source>
        <dbReference type="ARBA" id="ARBA00023180"/>
    </source>
</evidence>
<keyword evidence="2" id="KW-0964">Secreted</keyword>
<evidence type="ECO:0000313" key="16">
    <source>
        <dbReference type="Proteomes" id="UP001141552"/>
    </source>
</evidence>
<dbReference type="GO" id="GO:0006508">
    <property type="term" value="P:proteolysis"/>
    <property type="evidence" value="ECO:0007669"/>
    <property type="project" value="UniProtKB-KW"/>
</dbReference>
<name>A0A9Q0JDQ1_9ROSI</name>
<comment type="caution">
    <text evidence="15">The sequence shown here is derived from an EMBL/GenBank/DDBJ whole genome shotgun (WGS) entry which is preliminary data.</text>
</comment>
<comment type="subcellular location">
    <subcellularLocation>
        <location evidence="1">Secreted</location>
        <location evidence="1">Extracellular space</location>
    </subcellularLocation>
</comment>
<dbReference type="PANTHER" id="PTHR11480">
    <property type="entry name" value="SAPOSIN-RELATED"/>
    <property type="match status" value="1"/>
</dbReference>
<dbReference type="EMBL" id="JAKUCV010003722">
    <property type="protein sequence ID" value="KAJ4837824.1"/>
    <property type="molecule type" value="Genomic_DNA"/>
</dbReference>
<evidence type="ECO:0000256" key="5">
    <source>
        <dbReference type="ARBA" id="ARBA00022737"/>
    </source>
</evidence>
<reference evidence="15" key="1">
    <citation type="submission" date="2022-02" db="EMBL/GenBank/DDBJ databases">
        <authorList>
            <person name="Henning P.M."/>
            <person name="McCubbin A.G."/>
            <person name="Shore J.S."/>
        </authorList>
    </citation>
    <scope>NUCLEOTIDE SEQUENCE</scope>
    <source>
        <strain evidence="15">F60SS</strain>
        <tissue evidence="15">Leaves</tissue>
    </source>
</reference>
<evidence type="ECO:0000313" key="15">
    <source>
        <dbReference type="EMBL" id="KAJ4837824.1"/>
    </source>
</evidence>
<evidence type="ECO:0000256" key="2">
    <source>
        <dbReference type="ARBA" id="ARBA00022525"/>
    </source>
</evidence>
<proteinExistence type="predicted"/>
<evidence type="ECO:0000256" key="7">
    <source>
        <dbReference type="ARBA" id="ARBA00023145"/>
    </source>
</evidence>
<dbReference type="InterPro" id="IPR008138">
    <property type="entry name" value="SapB_2"/>
</dbReference>
<dbReference type="InterPro" id="IPR051428">
    <property type="entry name" value="Sphingo_Act-Surfact_Prot"/>
</dbReference>
<evidence type="ECO:0000256" key="13">
    <source>
        <dbReference type="SAM" id="SignalP"/>
    </source>
</evidence>
<keyword evidence="6" id="KW-0064">Aspartyl protease</keyword>
<evidence type="ECO:0000256" key="10">
    <source>
        <dbReference type="ARBA" id="ARBA00037221"/>
    </source>
</evidence>
<evidence type="ECO:0000256" key="11">
    <source>
        <dbReference type="ARBA" id="ARBA00041094"/>
    </source>
</evidence>
<organism evidence="15 16">
    <name type="scientific">Turnera subulata</name>
    <dbReference type="NCBI Taxonomy" id="218843"/>
    <lineage>
        <taxon>Eukaryota</taxon>
        <taxon>Viridiplantae</taxon>
        <taxon>Streptophyta</taxon>
        <taxon>Embryophyta</taxon>
        <taxon>Tracheophyta</taxon>
        <taxon>Spermatophyta</taxon>
        <taxon>Magnoliopsida</taxon>
        <taxon>eudicotyledons</taxon>
        <taxon>Gunneridae</taxon>
        <taxon>Pentapetalae</taxon>
        <taxon>rosids</taxon>
        <taxon>fabids</taxon>
        <taxon>Malpighiales</taxon>
        <taxon>Passifloraceae</taxon>
        <taxon>Turnera</taxon>
    </lineage>
</organism>
<keyword evidence="3" id="KW-0645">Protease</keyword>
<sequence>MGLRIGLACLLIMSVAWACAAREIASAEIFVSGTVIPDTAEVQMISGEEAPKIQVFDPVSKKDQICTLCEEFATQALGYLAENKTQTDVITILHKSCSRIPSFKEQCITLVDYYAPLFFVEVSTIQPQDFCRKVNLCQHTVMLASERKQDSCQICQHAISEVLLKLKDPDTQLEIIELLLKACNSMDNYARKCKKMVFEYGPLVLANAEQFLETTDVCTVLHACNAPKANVLEQTATVLKDDLLAW</sequence>
<keyword evidence="16" id="KW-1185">Reference proteome</keyword>
<dbReference type="OrthoDB" id="69496at2759"/>
<accession>A0A9Q0JDQ1</accession>
<evidence type="ECO:0000256" key="3">
    <source>
        <dbReference type="ARBA" id="ARBA00022670"/>
    </source>
</evidence>
<dbReference type="PANTHER" id="PTHR11480:SF3">
    <property type="entry name" value="BCDNA.GH08312"/>
    <property type="match status" value="1"/>
</dbReference>
<gene>
    <name evidence="15" type="ORF">Tsubulata_029353</name>
</gene>
<evidence type="ECO:0000256" key="6">
    <source>
        <dbReference type="ARBA" id="ARBA00022750"/>
    </source>
</evidence>
<dbReference type="Pfam" id="PF05184">
    <property type="entry name" value="SapB_1"/>
    <property type="match status" value="2"/>
</dbReference>
<keyword evidence="9" id="KW-0325">Glycoprotein</keyword>
<dbReference type="InterPro" id="IPR008139">
    <property type="entry name" value="SaposinB_dom"/>
</dbReference>
<dbReference type="Proteomes" id="UP001141552">
    <property type="component" value="Unassembled WGS sequence"/>
</dbReference>
<dbReference type="GO" id="GO:0004190">
    <property type="term" value="F:aspartic-type endopeptidase activity"/>
    <property type="evidence" value="ECO:0007669"/>
    <property type="project" value="UniProtKB-KW"/>
</dbReference>
<evidence type="ECO:0000256" key="1">
    <source>
        <dbReference type="ARBA" id="ARBA00004239"/>
    </source>
</evidence>
<dbReference type="AlphaFoldDB" id="A0A9Q0JDQ1"/>
<dbReference type="FunFam" id="1.10.225.10:FF:000008">
    <property type="entry name" value="Pulmonary surfactant-associated protein B"/>
    <property type="match status" value="2"/>
</dbReference>
<keyword evidence="8" id="KW-1015">Disulfide bond</keyword>
<feature type="chain" id="PRO_5040375744" description="Pulmonary surfactant-associated protein B" evidence="13">
    <location>
        <begin position="22"/>
        <end position="246"/>
    </location>
</feature>
<dbReference type="SUPFAM" id="SSF47862">
    <property type="entry name" value="Saposin"/>
    <property type="match status" value="2"/>
</dbReference>
<keyword evidence="6" id="KW-0378">Hydrolase</keyword>
<evidence type="ECO:0000259" key="14">
    <source>
        <dbReference type="PROSITE" id="PS50015"/>
    </source>
</evidence>
<feature type="domain" description="Saposin B-type" evidence="14">
    <location>
        <begin position="148"/>
        <end position="228"/>
    </location>
</feature>
<reference evidence="15" key="2">
    <citation type="journal article" date="2023" name="Plants (Basel)">
        <title>Annotation of the Turnera subulata (Passifloraceae) Draft Genome Reveals the S-Locus Evolved after the Divergence of Turneroideae from Passifloroideae in a Stepwise Manner.</title>
        <authorList>
            <person name="Henning P.M."/>
            <person name="Roalson E.H."/>
            <person name="Mir W."/>
            <person name="McCubbin A.G."/>
            <person name="Shore J.S."/>
        </authorList>
    </citation>
    <scope>NUCLEOTIDE SEQUENCE</scope>
    <source>
        <tissue evidence="15">Leaves</tissue>
    </source>
</reference>
<dbReference type="Pfam" id="PF03489">
    <property type="entry name" value="SapB_2"/>
    <property type="match status" value="2"/>
</dbReference>
<keyword evidence="5" id="KW-0677">Repeat</keyword>
<protein>
    <recommendedName>
        <fullName evidence="11">Pulmonary surfactant-associated protein B</fullName>
    </recommendedName>
    <alternativeName>
        <fullName evidence="12">Pulmonary surfactant-associated proteolipid SPL(Phe)</fullName>
    </alternativeName>
</protein>